<reference evidence="8" key="1">
    <citation type="submission" date="2021-01" db="EMBL/GenBank/DDBJ databases">
        <authorList>
            <person name="Corre E."/>
            <person name="Pelletier E."/>
            <person name="Niang G."/>
            <person name="Scheremetjew M."/>
            <person name="Finn R."/>
            <person name="Kale V."/>
            <person name="Holt S."/>
            <person name="Cochrane G."/>
            <person name="Meng A."/>
            <person name="Brown T."/>
            <person name="Cohen L."/>
        </authorList>
    </citation>
    <scope>NUCLEOTIDE SEQUENCE</scope>
    <source>
        <strain evidence="8">CCMP2084</strain>
    </source>
</reference>
<keyword evidence="3 7" id="KW-0812">Transmembrane</keyword>
<comment type="similarity">
    <text evidence="2">Belongs to the APH-1 family.</text>
</comment>
<organism evidence="8">
    <name type="scientific">Attheya septentrionalis</name>
    <dbReference type="NCBI Taxonomy" id="420275"/>
    <lineage>
        <taxon>Eukaryota</taxon>
        <taxon>Sar</taxon>
        <taxon>Stramenopiles</taxon>
        <taxon>Ochrophyta</taxon>
        <taxon>Bacillariophyta</taxon>
        <taxon>Coscinodiscophyceae</taxon>
        <taxon>Chaetocerotophycidae</taxon>
        <taxon>Chaetocerotales</taxon>
        <taxon>Attheyaceae</taxon>
        <taxon>Attheya</taxon>
    </lineage>
</organism>
<feature type="transmembrane region" description="Helical" evidence="7">
    <location>
        <begin position="258"/>
        <end position="283"/>
    </location>
</feature>
<dbReference type="GO" id="GO:0016485">
    <property type="term" value="P:protein processing"/>
    <property type="evidence" value="ECO:0007669"/>
    <property type="project" value="InterPro"/>
</dbReference>
<protein>
    <submittedName>
        <fullName evidence="8">Uncharacterized protein</fullName>
    </submittedName>
</protein>
<dbReference type="GO" id="GO:0007219">
    <property type="term" value="P:Notch signaling pathway"/>
    <property type="evidence" value="ECO:0007669"/>
    <property type="project" value="UniProtKB-KW"/>
</dbReference>
<proteinExistence type="inferred from homology"/>
<feature type="transmembrane region" description="Helical" evidence="7">
    <location>
        <begin position="68"/>
        <end position="87"/>
    </location>
</feature>
<feature type="transmembrane region" description="Helical" evidence="7">
    <location>
        <begin position="175"/>
        <end position="198"/>
    </location>
</feature>
<dbReference type="Pfam" id="PF06105">
    <property type="entry name" value="Aph-1"/>
    <property type="match status" value="1"/>
</dbReference>
<sequence>MTSAALGFGCAFLAFSPMITLLLLLSYQKAQLIIVVTTSAFAFLLSALCSSLIWLAVPSSLSDNAPLLIIPSVIFQAAFRCGFVAVYHRVEKAILTSIHNHERHAAAANAAGNNDGTMNESARLRLELNDVSCGLAAGTGFGGMHAIMLYGTLLASEQRSLGTLYQPGCSFMPSLVNSALMAFLFSLLDIVLMLFTFYGMRRRLQNEELHNLNFGWGTLIGDSKEGGLTAIGITVIAHLSAAFSTVPNRADDGCLVALPLLFGIVVITAVVFMGGVSSHYLPVEQQRRMESRQNSTAEGNVSHRD</sequence>
<accession>A0A7S2UR59</accession>
<gene>
    <name evidence="8" type="ORF">ASEP1449_LOCUS19495</name>
</gene>
<dbReference type="GO" id="GO:0016020">
    <property type="term" value="C:membrane"/>
    <property type="evidence" value="ECO:0007669"/>
    <property type="project" value="UniProtKB-SubCell"/>
</dbReference>
<evidence type="ECO:0000256" key="3">
    <source>
        <dbReference type="ARBA" id="ARBA00022692"/>
    </source>
</evidence>
<evidence type="ECO:0000256" key="2">
    <source>
        <dbReference type="ARBA" id="ARBA00005577"/>
    </source>
</evidence>
<evidence type="ECO:0000256" key="5">
    <source>
        <dbReference type="ARBA" id="ARBA00022989"/>
    </source>
</evidence>
<feature type="transmembrane region" description="Helical" evidence="7">
    <location>
        <begin position="228"/>
        <end position="246"/>
    </location>
</feature>
<dbReference type="AlphaFoldDB" id="A0A7S2UR59"/>
<comment type="subcellular location">
    <subcellularLocation>
        <location evidence="1">Membrane</location>
        <topology evidence="1">Multi-pass membrane protein</topology>
    </subcellularLocation>
</comment>
<keyword evidence="4" id="KW-0914">Notch signaling pathway</keyword>
<dbReference type="EMBL" id="HBHQ01028734">
    <property type="protein sequence ID" value="CAD9827661.1"/>
    <property type="molecule type" value="Transcribed_RNA"/>
</dbReference>
<evidence type="ECO:0000256" key="6">
    <source>
        <dbReference type="ARBA" id="ARBA00023136"/>
    </source>
</evidence>
<evidence type="ECO:0000256" key="7">
    <source>
        <dbReference type="SAM" id="Phobius"/>
    </source>
</evidence>
<feature type="transmembrane region" description="Helical" evidence="7">
    <location>
        <begin position="32"/>
        <end position="56"/>
    </location>
</feature>
<keyword evidence="6 7" id="KW-0472">Membrane</keyword>
<evidence type="ECO:0000313" key="8">
    <source>
        <dbReference type="EMBL" id="CAD9827661.1"/>
    </source>
</evidence>
<evidence type="ECO:0000256" key="4">
    <source>
        <dbReference type="ARBA" id="ARBA00022976"/>
    </source>
</evidence>
<keyword evidence="5 7" id="KW-1133">Transmembrane helix</keyword>
<dbReference type="PANTHER" id="PTHR12889">
    <property type="entry name" value="GAMMA-SECRETASE SUBUNIT APH-1"/>
    <property type="match status" value="1"/>
</dbReference>
<name>A0A7S2UR59_9STRA</name>
<dbReference type="InterPro" id="IPR009294">
    <property type="entry name" value="Aph-1"/>
</dbReference>
<feature type="transmembrane region" description="Helical" evidence="7">
    <location>
        <begin position="133"/>
        <end position="155"/>
    </location>
</feature>
<evidence type="ECO:0000256" key="1">
    <source>
        <dbReference type="ARBA" id="ARBA00004141"/>
    </source>
</evidence>
<feature type="transmembrane region" description="Helical" evidence="7">
    <location>
        <begin position="6"/>
        <end position="25"/>
    </location>
</feature>